<sequence length="63" mass="7386">MLTLVRNDSHETGNPTPIVFKNKPNLFRLISTQRPSETFQTALFYLFIIDLFDILNLFAHLFD</sequence>
<dbReference type="EMBL" id="CABFLZ010000011">
    <property type="protein sequence ID" value="VTY05011.1"/>
    <property type="molecule type" value="Genomic_DNA"/>
</dbReference>
<keyword evidence="1" id="KW-0812">Transmembrane</keyword>
<gene>
    <name evidence="2" type="ORF">ONOEEDHL_00247</name>
</gene>
<reference evidence="2" key="1">
    <citation type="submission" date="2019-05" db="EMBL/GenBank/DDBJ databases">
        <authorList>
            <person name="Hibberd M."/>
        </authorList>
    </citation>
    <scope>NUCLEOTIDE SEQUENCE</scope>
    <source>
        <strain evidence="2">Neisseria_subflava_BgEED23</strain>
    </source>
</reference>
<evidence type="ECO:0000256" key="1">
    <source>
        <dbReference type="SAM" id="Phobius"/>
    </source>
</evidence>
<keyword evidence="1" id="KW-1133">Transmembrane helix</keyword>
<keyword evidence="1" id="KW-0472">Membrane</keyword>
<dbReference type="Proteomes" id="UP000626795">
    <property type="component" value="Unassembled WGS sequence"/>
</dbReference>
<organism evidence="2 3">
    <name type="scientific">Neisseria subflava</name>
    <dbReference type="NCBI Taxonomy" id="28449"/>
    <lineage>
        <taxon>Bacteria</taxon>
        <taxon>Pseudomonadati</taxon>
        <taxon>Pseudomonadota</taxon>
        <taxon>Betaproteobacteria</taxon>
        <taxon>Neisseriales</taxon>
        <taxon>Neisseriaceae</taxon>
        <taxon>Neisseria</taxon>
    </lineage>
</organism>
<accession>A0A9X9QXT7</accession>
<protein>
    <submittedName>
        <fullName evidence="2">Uncharacterized protein</fullName>
    </submittedName>
</protein>
<evidence type="ECO:0000313" key="2">
    <source>
        <dbReference type="EMBL" id="VTY05011.1"/>
    </source>
</evidence>
<feature type="transmembrane region" description="Helical" evidence="1">
    <location>
        <begin position="42"/>
        <end position="62"/>
    </location>
</feature>
<name>A0A9X9QXT7_NEISU</name>
<dbReference type="AlphaFoldDB" id="A0A9X9QXT7"/>
<comment type="caution">
    <text evidence="2">The sequence shown here is derived from an EMBL/GenBank/DDBJ whole genome shotgun (WGS) entry which is preliminary data.</text>
</comment>
<keyword evidence="3" id="KW-1185">Reference proteome</keyword>
<proteinExistence type="predicted"/>
<evidence type="ECO:0000313" key="3">
    <source>
        <dbReference type="Proteomes" id="UP000626795"/>
    </source>
</evidence>